<gene>
    <name evidence="2" type="ORF">GWK10_15925</name>
</gene>
<evidence type="ECO:0000256" key="1">
    <source>
        <dbReference type="SAM" id="Phobius"/>
    </source>
</evidence>
<organism evidence="2 3">
    <name type="scientific">Spongiivirga citrea</name>
    <dbReference type="NCBI Taxonomy" id="1481457"/>
    <lineage>
        <taxon>Bacteria</taxon>
        <taxon>Pseudomonadati</taxon>
        <taxon>Bacteroidota</taxon>
        <taxon>Flavobacteriia</taxon>
        <taxon>Flavobacteriales</taxon>
        <taxon>Flavobacteriaceae</taxon>
        <taxon>Spongiivirga</taxon>
    </lineage>
</organism>
<keyword evidence="1" id="KW-1133">Transmembrane helix</keyword>
<sequence>MKKIRLHKTLVIGIGISFLIYVGSLFLPMFSDDKHSSGLLGLMLGWSGFVDHKPFMAISWTANITFLLSILLYAMPTKRRFILSIITFGLSLFALGFEEFIFGEKGNIPGIAFFVWIFSFLTMIATFYIKWQQEKSLL</sequence>
<keyword evidence="1" id="KW-0472">Membrane</keyword>
<dbReference type="AlphaFoldDB" id="A0A6M0CT69"/>
<reference evidence="2 3" key="1">
    <citation type="submission" date="2020-01" db="EMBL/GenBank/DDBJ databases">
        <title>Spongiivirga citrea KCTC 32990T.</title>
        <authorList>
            <person name="Wang G."/>
        </authorList>
    </citation>
    <scope>NUCLEOTIDE SEQUENCE [LARGE SCALE GENOMIC DNA]</scope>
    <source>
        <strain evidence="2 3">KCTC 32990</strain>
    </source>
</reference>
<dbReference type="RefSeq" id="WP_164033395.1">
    <property type="nucleotide sequence ID" value="NZ_JAABOQ010000007.1"/>
</dbReference>
<feature type="transmembrane region" description="Helical" evidence="1">
    <location>
        <begin position="9"/>
        <end position="30"/>
    </location>
</feature>
<accession>A0A6M0CT69</accession>
<protein>
    <recommendedName>
        <fullName evidence="4">DUF4293 family protein</fullName>
    </recommendedName>
</protein>
<proteinExistence type="predicted"/>
<evidence type="ECO:0000313" key="2">
    <source>
        <dbReference type="EMBL" id="NER18707.1"/>
    </source>
</evidence>
<evidence type="ECO:0008006" key="4">
    <source>
        <dbReference type="Google" id="ProtNLM"/>
    </source>
</evidence>
<comment type="caution">
    <text evidence="2">The sequence shown here is derived from an EMBL/GenBank/DDBJ whole genome shotgun (WGS) entry which is preliminary data.</text>
</comment>
<feature type="transmembrane region" description="Helical" evidence="1">
    <location>
        <begin position="55"/>
        <end position="74"/>
    </location>
</feature>
<dbReference type="Proteomes" id="UP000474296">
    <property type="component" value="Unassembled WGS sequence"/>
</dbReference>
<name>A0A6M0CT69_9FLAO</name>
<feature type="transmembrane region" description="Helical" evidence="1">
    <location>
        <begin position="108"/>
        <end position="129"/>
    </location>
</feature>
<keyword evidence="3" id="KW-1185">Reference proteome</keyword>
<evidence type="ECO:0000313" key="3">
    <source>
        <dbReference type="Proteomes" id="UP000474296"/>
    </source>
</evidence>
<keyword evidence="1" id="KW-0812">Transmembrane</keyword>
<feature type="transmembrane region" description="Helical" evidence="1">
    <location>
        <begin position="81"/>
        <end position="102"/>
    </location>
</feature>
<dbReference type="EMBL" id="JAABOQ010000007">
    <property type="protein sequence ID" value="NER18707.1"/>
    <property type="molecule type" value="Genomic_DNA"/>
</dbReference>